<dbReference type="AlphaFoldDB" id="A0A9K3LY20"/>
<gene>
    <name evidence="1" type="ORF">IV203_031444</name>
</gene>
<evidence type="ECO:0000313" key="1">
    <source>
        <dbReference type="EMBL" id="KAG7368701.1"/>
    </source>
</evidence>
<accession>A0A9K3LY20</accession>
<reference evidence="1" key="1">
    <citation type="journal article" date="2021" name="Sci. Rep.">
        <title>Diploid genomic architecture of Nitzschia inconspicua, an elite biomass production diatom.</title>
        <authorList>
            <person name="Oliver A."/>
            <person name="Podell S."/>
            <person name="Pinowska A."/>
            <person name="Traller J.C."/>
            <person name="Smith S.R."/>
            <person name="McClure R."/>
            <person name="Beliaev A."/>
            <person name="Bohutskyi P."/>
            <person name="Hill E.A."/>
            <person name="Rabines A."/>
            <person name="Zheng H."/>
            <person name="Allen L.Z."/>
            <person name="Kuo A."/>
            <person name="Grigoriev I.V."/>
            <person name="Allen A.E."/>
            <person name="Hazlebeck D."/>
            <person name="Allen E.E."/>
        </authorList>
    </citation>
    <scope>NUCLEOTIDE SEQUENCE</scope>
    <source>
        <strain evidence="1">Hildebrandi</strain>
    </source>
</reference>
<keyword evidence="2" id="KW-1185">Reference proteome</keyword>
<name>A0A9K3LY20_9STRA</name>
<organism evidence="1 2">
    <name type="scientific">Nitzschia inconspicua</name>
    <dbReference type="NCBI Taxonomy" id="303405"/>
    <lineage>
        <taxon>Eukaryota</taxon>
        <taxon>Sar</taxon>
        <taxon>Stramenopiles</taxon>
        <taxon>Ochrophyta</taxon>
        <taxon>Bacillariophyta</taxon>
        <taxon>Bacillariophyceae</taxon>
        <taxon>Bacillariophycidae</taxon>
        <taxon>Bacillariales</taxon>
        <taxon>Bacillariaceae</taxon>
        <taxon>Nitzschia</taxon>
    </lineage>
</organism>
<evidence type="ECO:0000313" key="2">
    <source>
        <dbReference type="Proteomes" id="UP000693970"/>
    </source>
</evidence>
<dbReference type="Proteomes" id="UP000693970">
    <property type="component" value="Unassembled WGS sequence"/>
</dbReference>
<reference evidence="1" key="2">
    <citation type="submission" date="2021-04" db="EMBL/GenBank/DDBJ databases">
        <authorList>
            <person name="Podell S."/>
        </authorList>
    </citation>
    <scope>NUCLEOTIDE SEQUENCE</scope>
    <source>
        <strain evidence="1">Hildebrandi</strain>
    </source>
</reference>
<comment type="caution">
    <text evidence="1">The sequence shown here is derived from an EMBL/GenBank/DDBJ whole genome shotgun (WGS) entry which is preliminary data.</text>
</comment>
<protein>
    <submittedName>
        <fullName evidence="1">Uncharacterized protein</fullName>
    </submittedName>
</protein>
<sequence>MSGSVAEETPNRSLDRKLVSSMIVKTLPSPLPNLDPCTGNDKNEGIPLKIHNPDNVAGIIAIPRGGAGFFGLIPAGYHPLGYQITDLGSKFLQFDGSLESDVGRFLASLKTRKRHAAIKDQWLEIVRVSKSGQTMRIYRTLDDLIAFCIKARLLD</sequence>
<proteinExistence type="predicted"/>
<dbReference type="OrthoDB" id="41869at2759"/>
<dbReference type="EMBL" id="JAGRRH010000006">
    <property type="protein sequence ID" value="KAG7368701.1"/>
    <property type="molecule type" value="Genomic_DNA"/>
</dbReference>